<evidence type="ECO:0000313" key="4">
    <source>
        <dbReference type="Proteomes" id="UP000001171"/>
    </source>
</evidence>
<dbReference type="Gene3D" id="1.10.10.60">
    <property type="entry name" value="Homeodomain-like"/>
    <property type="match status" value="1"/>
</dbReference>
<evidence type="ECO:0000256" key="1">
    <source>
        <dbReference type="ARBA" id="ARBA00009964"/>
    </source>
</evidence>
<dbReference type="PANTHER" id="PTHR33215:SF13">
    <property type="entry name" value="PROTEIN DISTAL ANTENNA"/>
    <property type="match status" value="1"/>
</dbReference>
<dbReference type="STRING" id="283942.IL1615"/>
<dbReference type="eggNOG" id="COG2963">
    <property type="taxonomic scope" value="Bacteria"/>
</dbReference>
<dbReference type="GO" id="GO:0006313">
    <property type="term" value="P:DNA transposition"/>
    <property type="evidence" value="ECO:0007669"/>
    <property type="project" value="InterPro"/>
</dbReference>
<name>Q5R0U8_IDILO</name>
<dbReference type="InterPro" id="IPR002514">
    <property type="entry name" value="Transposase_8"/>
</dbReference>
<gene>
    <name evidence="3" type="ordered locus">IL1615</name>
</gene>
<dbReference type="AlphaFoldDB" id="Q5R0U8"/>
<accession>Q5R0U8</accession>
<keyword evidence="4" id="KW-1185">Reference proteome</keyword>
<dbReference type="Pfam" id="PF01527">
    <property type="entry name" value="HTH_Tnp_1"/>
    <property type="match status" value="1"/>
</dbReference>
<dbReference type="Proteomes" id="UP000001171">
    <property type="component" value="Chromosome"/>
</dbReference>
<reference evidence="3 4" key="1">
    <citation type="journal article" date="2004" name="Proc. Natl. Acad. Sci. U.S.A.">
        <title>Genome sequence of the deep-sea gamma-proteobacterium Idiomarina loihiensis reveals amino acid fermentation as a source of carbon and energy.</title>
        <authorList>
            <person name="Hou S."/>
            <person name="Saw J.H."/>
            <person name="Lee K.S."/>
            <person name="Freitas T.A."/>
            <person name="Belisle C."/>
            <person name="Kawarabayasi Y."/>
            <person name="Donachie S.P."/>
            <person name="Pikina A."/>
            <person name="Galperin M.Y."/>
            <person name="Koonin E.V."/>
            <person name="Makarova K.S."/>
            <person name="Omelchenko M.V."/>
            <person name="Sorokin A."/>
            <person name="Wolf Y.I."/>
            <person name="Li Q.X."/>
            <person name="Keum Y.S."/>
            <person name="Campbell S."/>
            <person name="Denery J."/>
            <person name="Aizawa S."/>
            <person name="Shibata S."/>
            <person name="Malahoff A."/>
            <person name="Alam M."/>
        </authorList>
    </citation>
    <scope>NUCLEOTIDE SEQUENCE [LARGE SCALE GENOMIC DNA]</scope>
    <source>
        <strain evidence="4">ATCC BAA-735 / DSM 15497 / L2-TR</strain>
    </source>
</reference>
<dbReference type="HOGENOM" id="CLU_027402_33_2_6"/>
<protein>
    <submittedName>
        <fullName evidence="3">Transposon related ORF, HTH transcriptional regulator</fullName>
    </submittedName>
</protein>
<feature type="region of interest" description="Disordered" evidence="2">
    <location>
        <begin position="46"/>
        <end position="65"/>
    </location>
</feature>
<evidence type="ECO:0000313" key="3">
    <source>
        <dbReference type="EMBL" id="AAV82451.1"/>
    </source>
</evidence>
<evidence type="ECO:0000256" key="2">
    <source>
        <dbReference type="SAM" id="MobiDB-lite"/>
    </source>
</evidence>
<sequence length="95" mass="10986">MTKRKKYSPEFKREAVALTKQPGVSCRQVAIEIGINPNLLSRWRREAEPSSKEAFKGSGNPRDEEMARLKRENARLKKERDFLREAATFFAKESS</sequence>
<dbReference type="PANTHER" id="PTHR33215">
    <property type="entry name" value="PROTEIN DISTAL ANTENNA"/>
    <property type="match status" value="1"/>
</dbReference>
<proteinExistence type="inferred from homology"/>
<comment type="similarity">
    <text evidence="1">Belongs to the transposase 8 family.</text>
</comment>
<dbReference type="SUPFAM" id="SSF46689">
    <property type="entry name" value="Homeodomain-like"/>
    <property type="match status" value="1"/>
</dbReference>
<dbReference type="KEGG" id="ilo:IL1615"/>
<organism evidence="3 4">
    <name type="scientific">Idiomarina loihiensis (strain ATCC BAA-735 / DSM 15497 / L2-TR)</name>
    <dbReference type="NCBI Taxonomy" id="283942"/>
    <lineage>
        <taxon>Bacteria</taxon>
        <taxon>Pseudomonadati</taxon>
        <taxon>Pseudomonadota</taxon>
        <taxon>Gammaproteobacteria</taxon>
        <taxon>Alteromonadales</taxon>
        <taxon>Idiomarinaceae</taxon>
        <taxon>Idiomarina</taxon>
    </lineage>
</organism>
<dbReference type="GO" id="GO:0003677">
    <property type="term" value="F:DNA binding"/>
    <property type="evidence" value="ECO:0007669"/>
    <property type="project" value="InterPro"/>
</dbReference>
<dbReference type="GO" id="GO:0004803">
    <property type="term" value="F:transposase activity"/>
    <property type="evidence" value="ECO:0007669"/>
    <property type="project" value="InterPro"/>
</dbReference>
<dbReference type="InterPro" id="IPR051839">
    <property type="entry name" value="RD_transcriptional_regulator"/>
</dbReference>
<dbReference type="InterPro" id="IPR009057">
    <property type="entry name" value="Homeodomain-like_sf"/>
</dbReference>
<dbReference type="EMBL" id="AE017340">
    <property type="protein sequence ID" value="AAV82451.1"/>
    <property type="molecule type" value="Genomic_DNA"/>
</dbReference>